<keyword evidence="9" id="KW-1185">Reference proteome</keyword>
<dbReference type="KEGG" id="ccot:CCAX7_003080"/>
<dbReference type="GO" id="GO:0015926">
    <property type="term" value="F:glucosidase activity"/>
    <property type="evidence" value="ECO:0007669"/>
    <property type="project" value="InterPro"/>
</dbReference>
<evidence type="ECO:0000256" key="2">
    <source>
        <dbReference type="ARBA" id="ARBA00010687"/>
    </source>
</evidence>
<dbReference type="OrthoDB" id="273314at2"/>
<evidence type="ECO:0000256" key="4">
    <source>
        <dbReference type="ARBA" id="ARBA00022801"/>
    </source>
</evidence>
<feature type="domain" description="Ricin B lectin" evidence="7">
    <location>
        <begin position="652"/>
        <end position="729"/>
    </location>
</feature>
<comment type="similarity">
    <text evidence="2 6">Belongs to the glycosyl hydrolase 53 family.</text>
</comment>
<proteinExistence type="inferred from homology"/>
<keyword evidence="5 6" id="KW-0326">Glycosidase</keyword>
<dbReference type="PROSITE" id="PS50231">
    <property type="entry name" value="RICIN_B_LECTIN"/>
    <property type="match status" value="2"/>
</dbReference>
<feature type="domain" description="Ricin B lectin" evidence="7">
    <location>
        <begin position="518"/>
        <end position="594"/>
    </location>
</feature>
<evidence type="ECO:0000256" key="6">
    <source>
        <dbReference type="RuleBase" id="RU361192"/>
    </source>
</evidence>
<dbReference type="Gene3D" id="2.80.10.50">
    <property type="match status" value="2"/>
</dbReference>
<reference evidence="8 9" key="1">
    <citation type="journal article" date="2019" name="Int. J. Syst. Evol. Microbiol.">
        <title>Capsulimonas corticalis gen. nov., sp. nov., an aerobic capsulated bacterium, of a novel bacterial order, Capsulimonadales ord. nov., of the class Armatimonadia of the phylum Armatimonadetes.</title>
        <authorList>
            <person name="Li J."/>
            <person name="Kudo C."/>
            <person name="Tonouchi A."/>
        </authorList>
    </citation>
    <scope>NUCLEOTIDE SEQUENCE [LARGE SCALE GENOMIC DNA]</scope>
    <source>
        <strain evidence="8 9">AX-7</strain>
    </source>
</reference>
<evidence type="ECO:0000256" key="1">
    <source>
        <dbReference type="ARBA" id="ARBA00001695"/>
    </source>
</evidence>
<gene>
    <name evidence="8" type="ORF">CCAX7_003080</name>
</gene>
<name>A0A402CS54_9BACT</name>
<evidence type="ECO:0000256" key="3">
    <source>
        <dbReference type="ARBA" id="ARBA00012556"/>
    </source>
</evidence>
<dbReference type="Pfam" id="PF14200">
    <property type="entry name" value="RicinB_lectin_2"/>
    <property type="match status" value="2"/>
</dbReference>
<dbReference type="Proteomes" id="UP000287394">
    <property type="component" value="Chromosome"/>
</dbReference>
<dbReference type="PANTHER" id="PTHR34983">
    <property type="entry name" value="ARABINOGALACTAN ENDO-BETA-1,4-GALACTANASE A"/>
    <property type="match status" value="1"/>
</dbReference>
<dbReference type="EC" id="3.2.1.89" evidence="3 6"/>
<dbReference type="GO" id="GO:0031218">
    <property type="term" value="F:arabinogalactan endo-1,4-beta-galactosidase activity"/>
    <property type="evidence" value="ECO:0007669"/>
    <property type="project" value="UniProtKB-EC"/>
</dbReference>
<dbReference type="InterPro" id="IPR035992">
    <property type="entry name" value="Ricin_B-like_lectins"/>
</dbReference>
<evidence type="ECO:0000313" key="8">
    <source>
        <dbReference type="EMBL" id="BDI28257.1"/>
    </source>
</evidence>
<organism evidence="8 9">
    <name type="scientific">Capsulimonas corticalis</name>
    <dbReference type="NCBI Taxonomy" id="2219043"/>
    <lineage>
        <taxon>Bacteria</taxon>
        <taxon>Bacillati</taxon>
        <taxon>Armatimonadota</taxon>
        <taxon>Armatimonadia</taxon>
        <taxon>Capsulimonadales</taxon>
        <taxon>Capsulimonadaceae</taxon>
        <taxon>Capsulimonas</taxon>
    </lineage>
</organism>
<evidence type="ECO:0000259" key="7">
    <source>
        <dbReference type="Pfam" id="PF14200"/>
    </source>
</evidence>
<feature type="signal peptide" evidence="6">
    <location>
        <begin position="1"/>
        <end position="27"/>
    </location>
</feature>
<dbReference type="InterPro" id="IPR017853">
    <property type="entry name" value="GH"/>
</dbReference>
<dbReference type="PANTHER" id="PTHR34983:SF1">
    <property type="entry name" value="ARABINOGALACTAN ENDO-BETA-1,4-GALACTANASE A"/>
    <property type="match status" value="1"/>
</dbReference>
<dbReference type="SUPFAM" id="SSF51445">
    <property type="entry name" value="(Trans)glycosidases"/>
    <property type="match status" value="1"/>
</dbReference>
<sequence length="751" mass="82093">MRTKSNWIGGAAVLLALIALPAARAVAQDFNPAPTTRKFPYVGGDYGWQERFERIPSRQFLDFNGQPTDAVRLMGNCGLNAVRVFVSYGQAFTTPSVDNTNVNQRERSYGLDYGGVDLQVDAARRARANGQKVILTITLGQSKDVAGNEGQFIPDSWLNDTYTQTLTAIDTAVRQMLDPFLYAGIQPDIIIIGNEDEAGQLFEVVGPNNTEAERDQANTNPYDNTATGIYRIWPKCTGYWKQEILSAKDEITKAGYDNSTTRFSVHTTSNGWRARGLFDEIFNNAHADAEQTYYDPVTSAKGSAMTIIPDNIRNTNLRDILDILGFSYYPTTPTDGAQANYDAQLNGSNGGMDFTDDMAYFNTIIPNYGRYASGPFQGQYKKQALVVEYATAGGGSAAFSLSRQNAFTTYFFNKCAQYEWMDGAMWWEPTYANSNFLGGFGSLFRVGAFNATLNEYPTFSPISTLKTWGSFAASDPKSQYLLTNRGGGSILDVYQHSSYGGAWTQMAGATSTPTLSPLWQILSNADGTFRVVNGNTGQALKSWSSTAADHITPWTLDNPIGTNEEWSLTPTGDGYQFFASASSGQALDVAGGWGVQNPKNAASQTQQWQVTPIPKFRLVNRAGGIMDVYQQSKWGGSWGQIAAADNVSFSVSQEWRLISDDNGYYRIVNANTGYVLQTGTSTVGDPAYQWPAASPITTNQEWSETVLTGGYVHFVNRNTGLALDVNTQGFTVQNTVSASSQTQQWTVAAAP</sequence>
<evidence type="ECO:0000256" key="5">
    <source>
        <dbReference type="ARBA" id="ARBA00023295"/>
    </source>
</evidence>
<dbReference type="CDD" id="cd00161">
    <property type="entry name" value="beta-trefoil_Ricin-like"/>
    <property type="match status" value="1"/>
</dbReference>
<comment type="catalytic activity">
    <reaction evidence="1 6">
        <text>The enzyme specifically hydrolyzes (1-&gt;4)-beta-D-galactosidic linkages in type I arabinogalactans.</text>
        <dbReference type="EC" id="3.2.1.89"/>
    </reaction>
</comment>
<feature type="chain" id="PRO_5042620933" description="Arabinogalactan endo-beta-1,4-galactanase" evidence="6">
    <location>
        <begin position="28"/>
        <end position="751"/>
    </location>
</feature>
<dbReference type="AlphaFoldDB" id="A0A402CS54"/>
<evidence type="ECO:0000313" key="9">
    <source>
        <dbReference type="Proteomes" id="UP000287394"/>
    </source>
</evidence>
<protein>
    <recommendedName>
        <fullName evidence="3 6">Arabinogalactan endo-beta-1,4-galactanase</fullName>
        <ecNumber evidence="3 6">3.2.1.89</ecNumber>
    </recommendedName>
</protein>
<dbReference type="RefSeq" id="WP_119320200.1">
    <property type="nucleotide sequence ID" value="NZ_AP025739.1"/>
</dbReference>
<accession>A0A402CS54</accession>
<dbReference type="Pfam" id="PF07745">
    <property type="entry name" value="Glyco_hydro_53"/>
    <property type="match status" value="1"/>
</dbReference>
<dbReference type="InterPro" id="IPR011683">
    <property type="entry name" value="Glyco_hydro_53"/>
</dbReference>
<keyword evidence="4 6" id="KW-0378">Hydrolase</keyword>
<dbReference type="Gene3D" id="3.20.20.80">
    <property type="entry name" value="Glycosidases"/>
    <property type="match status" value="1"/>
</dbReference>
<dbReference type="SUPFAM" id="SSF50370">
    <property type="entry name" value="Ricin B-like lectins"/>
    <property type="match status" value="2"/>
</dbReference>
<dbReference type="InterPro" id="IPR000772">
    <property type="entry name" value="Ricin_B_lectin"/>
</dbReference>
<dbReference type="EMBL" id="AP025739">
    <property type="protein sequence ID" value="BDI28257.1"/>
    <property type="molecule type" value="Genomic_DNA"/>
</dbReference>
<keyword evidence="6" id="KW-0732">Signal</keyword>
<dbReference type="GO" id="GO:0045490">
    <property type="term" value="P:pectin catabolic process"/>
    <property type="evidence" value="ECO:0007669"/>
    <property type="project" value="TreeGrafter"/>
</dbReference>